<dbReference type="RefSeq" id="YP_009097725.1">
    <property type="nucleotide sequence ID" value="NC_025414.1"/>
</dbReference>
<proteinExistence type="predicted"/>
<evidence type="ECO:0000313" key="1">
    <source>
        <dbReference type="EMBL" id="AIK68059.1"/>
    </source>
</evidence>
<accession>A0A076YMQ2</accession>
<protein>
    <submittedName>
        <fullName evidence="1">Uncharacterized protein</fullName>
    </submittedName>
</protein>
<sequence>MKIYTIEKEFDDNYDQSCTCVCATVDLNTVIAYINNNPLDDACFSYTVCVFDGFTGTILERTSLSCYTVNRGITEIKFRKIK</sequence>
<gene>
    <name evidence="1" type="ORF">CPTMiller_00123</name>
</gene>
<dbReference type="GeneID" id="22113595"/>
<reference evidence="1 2" key="1">
    <citation type="submission" date="2014-07" db="EMBL/GenBank/DDBJ databases">
        <title>Complete Genome of Citrobacter freundii Myophage Miller.</title>
        <authorList>
            <person name="Hwang K."/>
            <person name="Luna A.J."/>
            <person name="Hernandez A.C."/>
            <person name="Everett G.F.K."/>
        </authorList>
    </citation>
    <scope>NUCLEOTIDE SEQUENCE [LARGE SCALE GENOMIC DNA]</scope>
</reference>
<dbReference type="EMBL" id="KM236237">
    <property type="protein sequence ID" value="AIK68059.1"/>
    <property type="molecule type" value="Genomic_DNA"/>
</dbReference>
<evidence type="ECO:0000313" key="2">
    <source>
        <dbReference type="Proteomes" id="UP000201263"/>
    </source>
</evidence>
<name>A0A076YMQ2_9CAUD</name>
<dbReference type="Proteomes" id="UP000201263">
    <property type="component" value="Segment"/>
</dbReference>
<dbReference type="KEGG" id="vg:22113595"/>
<organism evidence="1 2">
    <name type="scientific">Citrobacter phage Miller</name>
    <dbReference type="NCBI Taxonomy" id="1527524"/>
    <lineage>
        <taxon>Viruses</taxon>
        <taxon>Duplodnaviria</taxon>
        <taxon>Heunggongvirae</taxon>
        <taxon>Uroviricota</taxon>
        <taxon>Caudoviricetes</taxon>
        <taxon>Pantevenvirales</taxon>
        <taxon>Straboviridae</taxon>
        <taxon>Pseudotevenvirus</taxon>
        <taxon>Pseudotevenvirus miller</taxon>
    </lineage>
</organism>
<keyword evidence="2" id="KW-1185">Reference proteome</keyword>